<comment type="caution">
    <text evidence="2">The sequence shown here is derived from an EMBL/GenBank/DDBJ whole genome shotgun (WGS) entry which is preliminary data.</text>
</comment>
<protein>
    <submittedName>
        <fullName evidence="2">Uncharacterized protein</fullName>
    </submittedName>
</protein>
<organism evidence="2 3">
    <name type="scientific">Coemansia asiatica</name>
    <dbReference type="NCBI Taxonomy" id="1052880"/>
    <lineage>
        <taxon>Eukaryota</taxon>
        <taxon>Fungi</taxon>
        <taxon>Fungi incertae sedis</taxon>
        <taxon>Zoopagomycota</taxon>
        <taxon>Kickxellomycotina</taxon>
        <taxon>Kickxellomycetes</taxon>
        <taxon>Kickxellales</taxon>
        <taxon>Kickxellaceae</taxon>
        <taxon>Coemansia</taxon>
    </lineage>
</organism>
<name>A0A9W8CMM2_9FUNG</name>
<gene>
    <name evidence="2" type="ORF">LPJ64_000700</name>
</gene>
<sequence length="167" mass="18811">MTETTKNTICMWAVMGVLLLQSIAAAPMREPDSLLLPVLGSLHEQEMATRASERIDVPMSEMAPAFTGMMPDELSMWMQQKSVRDAETEQENEQETEQFEFTGMQPEQMSAWVEQQLQLQQTEIREAPSNDEQDAASISELEQSIAELQTAEFISDIVVVLQNAENI</sequence>
<evidence type="ECO:0000313" key="2">
    <source>
        <dbReference type="EMBL" id="KAJ1647952.1"/>
    </source>
</evidence>
<feature type="signal peptide" evidence="1">
    <location>
        <begin position="1"/>
        <end position="25"/>
    </location>
</feature>
<evidence type="ECO:0000313" key="3">
    <source>
        <dbReference type="Proteomes" id="UP001145021"/>
    </source>
</evidence>
<dbReference type="Proteomes" id="UP001145021">
    <property type="component" value="Unassembled WGS sequence"/>
</dbReference>
<evidence type="ECO:0000256" key="1">
    <source>
        <dbReference type="SAM" id="SignalP"/>
    </source>
</evidence>
<keyword evidence="1" id="KW-0732">Signal</keyword>
<keyword evidence="3" id="KW-1185">Reference proteome</keyword>
<dbReference type="AlphaFoldDB" id="A0A9W8CMM2"/>
<dbReference type="EMBL" id="JANBOH010000015">
    <property type="protein sequence ID" value="KAJ1647952.1"/>
    <property type="molecule type" value="Genomic_DNA"/>
</dbReference>
<accession>A0A9W8CMM2</accession>
<feature type="chain" id="PRO_5040737712" evidence="1">
    <location>
        <begin position="26"/>
        <end position="167"/>
    </location>
</feature>
<proteinExistence type="predicted"/>
<reference evidence="2" key="1">
    <citation type="submission" date="2022-07" db="EMBL/GenBank/DDBJ databases">
        <title>Phylogenomic reconstructions and comparative analyses of Kickxellomycotina fungi.</title>
        <authorList>
            <person name="Reynolds N.K."/>
            <person name="Stajich J.E."/>
            <person name="Barry K."/>
            <person name="Grigoriev I.V."/>
            <person name="Crous P."/>
            <person name="Smith M.E."/>
        </authorList>
    </citation>
    <scope>NUCLEOTIDE SEQUENCE</scope>
    <source>
        <strain evidence="2">NBRC 105413</strain>
    </source>
</reference>